<reference evidence="2 3" key="1">
    <citation type="journal article" date="2024" name="J Genomics">
        <title>Draft genome sequencing and assembly of Favolaschia claudopus CIRM-BRFM 2984 isolated from oak limbs.</title>
        <authorList>
            <person name="Navarro D."/>
            <person name="Drula E."/>
            <person name="Chaduli D."/>
            <person name="Cazenave R."/>
            <person name="Ahrendt S."/>
            <person name="Wang J."/>
            <person name="Lipzen A."/>
            <person name="Daum C."/>
            <person name="Barry K."/>
            <person name="Grigoriev I.V."/>
            <person name="Favel A."/>
            <person name="Rosso M.N."/>
            <person name="Martin F."/>
        </authorList>
    </citation>
    <scope>NUCLEOTIDE SEQUENCE [LARGE SCALE GENOMIC DNA]</scope>
    <source>
        <strain evidence="2 3">CIRM-BRFM 2984</strain>
    </source>
</reference>
<gene>
    <name evidence="2" type="ORF">R3P38DRAFT_3346572</name>
</gene>
<evidence type="ECO:0000313" key="2">
    <source>
        <dbReference type="EMBL" id="KAK7046942.1"/>
    </source>
</evidence>
<dbReference type="Proteomes" id="UP001362999">
    <property type="component" value="Unassembled WGS sequence"/>
</dbReference>
<proteinExistence type="predicted"/>
<feature type="region of interest" description="Disordered" evidence="1">
    <location>
        <begin position="68"/>
        <end position="98"/>
    </location>
</feature>
<dbReference type="AlphaFoldDB" id="A0AAW0D6J3"/>
<accession>A0AAW0D6J3</accession>
<sequence>MRVSLIGQLRQLRFGKRTWFTYTTFPCVYHFDFHVAFHERLTNIFCLTVVDAKAHVKQDPGTIILPQHRLGRTSEDIGEQGSQGCRRAAPLPQASSKASISLVPWSEMLPPSSDT</sequence>
<keyword evidence="3" id="KW-1185">Reference proteome</keyword>
<dbReference type="EMBL" id="JAWWNJ010000010">
    <property type="protein sequence ID" value="KAK7046942.1"/>
    <property type="molecule type" value="Genomic_DNA"/>
</dbReference>
<organism evidence="2 3">
    <name type="scientific">Favolaschia claudopus</name>
    <dbReference type="NCBI Taxonomy" id="2862362"/>
    <lineage>
        <taxon>Eukaryota</taxon>
        <taxon>Fungi</taxon>
        <taxon>Dikarya</taxon>
        <taxon>Basidiomycota</taxon>
        <taxon>Agaricomycotina</taxon>
        <taxon>Agaricomycetes</taxon>
        <taxon>Agaricomycetidae</taxon>
        <taxon>Agaricales</taxon>
        <taxon>Marasmiineae</taxon>
        <taxon>Mycenaceae</taxon>
        <taxon>Favolaschia</taxon>
    </lineage>
</organism>
<evidence type="ECO:0000313" key="3">
    <source>
        <dbReference type="Proteomes" id="UP001362999"/>
    </source>
</evidence>
<name>A0AAW0D6J3_9AGAR</name>
<protein>
    <submittedName>
        <fullName evidence="2">Uncharacterized protein</fullName>
    </submittedName>
</protein>
<comment type="caution">
    <text evidence="2">The sequence shown here is derived from an EMBL/GenBank/DDBJ whole genome shotgun (WGS) entry which is preliminary data.</text>
</comment>
<evidence type="ECO:0000256" key="1">
    <source>
        <dbReference type="SAM" id="MobiDB-lite"/>
    </source>
</evidence>